<proteinExistence type="predicted"/>
<organism evidence="2 3">
    <name type="scientific">Hymenobacter negativus</name>
    <dbReference type="NCBI Taxonomy" id="2795026"/>
    <lineage>
        <taxon>Bacteria</taxon>
        <taxon>Pseudomonadati</taxon>
        <taxon>Bacteroidota</taxon>
        <taxon>Cytophagia</taxon>
        <taxon>Cytophagales</taxon>
        <taxon>Hymenobacteraceae</taxon>
        <taxon>Hymenobacter</taxon>
    </lineage>
</organism>
<feature type="region of interest" description="Disordered" evidence="1">
    <location>
        <begin position="156"/>
        <end position="179"/>
    </location>
</feature>
<sequence length="179" mass="19731">MTRGITLALAQRTNAIARCYHPLFYTSINELIADLPASGQHPGGAYIRRAVKVWFPEGSRVLNVVYCEHAGDDAALLDELRLGLDAWEALGQAPEDSFFLTTEEAERLLGLVTHPLTAPADRREVLRKLLPWHNRREARALTADLTAKIEARSPGILTGRGWMPHGPAEPKPSPHPFAA</sequence>
<evidence type="ECO:0000313" key="2">
    <source>
        <dbReference type="EMBL" id="MBO2010889.1"/>
    </source>
</evidence>
<keyword evidence="3" id="KW-1185">Reference proteome</keyword>
<accession>A0ABS3QI19</accession>
<gene>
    <name evidence="2" type="ORF">J4E00_17650</name>
</gene>
<name>A0ABS3QI19_9BACT</name>
<dbReference type="RefSeq" id="WP_208176564.1">
    <property type="nucleotide sequence ID" value="NZ_JAGETZ010000008.1"/>
</dbReference>
<feature type="compositionally biased region" description="Pro residues" evidence="1">
    <location>
        <begin position="167"/>
        <end position="179"/>
    </location>
</feature>
<evidence type="ECO:0000313" key="3">
    <source>
        <dbReference type="Proteomes" id="UP000664369"/>
    </source>
</evidence>
<reference evidence="2 3" key="1">
    <citation type="submission" date="2021-03" db="EMBL/GenBank/DDBJ databases">
        <authorList>
            <person name="Kim M.K."/>
        </authorList>
    </citation>
    <scope>NUCLEOTIDE SEQUENCE [LARGE SCALE GENOMIC DNA]</scope>
    <source>
        <strain evidence="2 3">BT442</strain>
    </source>
</reference>
<protein>
    <submittedName>
        <fullName evidence="2">Uncharacterized protein</fullName>
    </submittedName>
</protein>
<dbReference type="EMBL" id="JAGETZ010000008">
    <property type="protein sequence ID" value="MBO2010889.1"/>
    <property type="molecule type" value="Genomic_DNA"/>
</dbReference>
<evidence type="ECO:0000256" key="1">
    <source>
        <dbReference type="SAM" id="MobiDB-lite"/>
    </source>
</evidence>
<comment type="caution">
    <text evidence="2">The sequence shown here is derived from an EMBL/GenBank/DDBJ whole genome shotgun (WGS) entry which is preliminary data.</text>
</comment>
<dbReference type="Proteomes" id="UP000664369">
    <property type="component" value="Unassembled WGS sequence"/>
</dbReference>